<dbReference type="PANTHER" id="PTHR33048:SF124">
    <property type="entry name" value="INTEGRAL MEMBRANE PROTEIN"/>
    <property type="match status" value="1"/>
</dbReference>
<dbReference type="Pfam" id="PF20684">
    <property type="entry name" value="Fung_rhodopsin"/>
    <property type="match status" value="1"/>
</dbReference>
<proteinExistence type="inferred from homology"/>
<feature type="transmembrane region" description="Helical" evidence="6">
    <location>
        <begin position="262"/>
        <end position="287"/>
    </location>
</feature>
<dbReference type="InterPro" id="IPR052337">
    <property type="entry name" value="SAT4-like"/>
</dbReference>
<evidence type="ECO:0000256" key="5">
    <source>
        <dbReference type="ARBA" id="ARBA00038359"/>
    </source>
</evidence>
<evidence type="ECO:0000256" key="6">
    <source>
        <dbReference type="SAM" id="Phobius"/>
    </source>
</evidence>
<gene>
    <name evidence="8" type="ORF">F53441_3406</name>
</gene>
<feature type="transmembrane region" description="Helical" evidence="6">
    <location>
        <begin position="36"/>
        <end position="57"/>
    </location>
</feature>
<feature type="transmembrane region" description="Helical" evidence="6">
    <location>
        <begin position="114"/>
        <end position="136"/>
    </location>
</feature>
<evidence type="ECO:0000256" key="2">
    <source>
        <dbReference type="ARBA" id="ARBA00022692"/>
    </source>
</evidence>
<evidence type="ECO:0000313" key="8">
    <source>
        <dbReference type="EMBL" id="KAF4454022.1"/>
    </source>
</evidence>
<feature type="domain" description="Rhodopsin" evidence="7">
    <location>
        <begin position="56"/>
        <end position="291"/>
    </location>
</feature>
<dbReference type="AlphaFoldDB" id="A0A8H4PAR9"/>
<keyword evidence="2 6" id="KW-0812">Transmembrane</keyword>
<comment type="subcellular location">
    <subcellularLocation>
        <location evidence="1">Membrane</location>
        <topology evidence="1">Multi-pass membrane protein</topology>
    </subcellularLocation>
</comment>
<organism evidence="8 9">
    <name type="scientific">Fusarium austroafricanum</name>
    <dbReference type="NCBI Taxonomy" id="2364996"/>
    <lineage>
        <taxon>Eukaryota</taxon>
        <taxon>Fungi</taxon>
        <taxon>Dikarya</taxon>
        <taxon>Ascomycota</taxon>
        <taxon>Pezizomycotina</taxon>
        <taxon>Sordariomycetes</taxon>
        <taxon>Hypocreomycetidae</taxon>
        <taxon>Hypocreales</taxon>
        <taxon>Nectriaceae</taxon>
        <taxon>Fusarium</taxon>
        <taxon>Fusarium concolor species complex</taxon>
    </lineage>
</organism>
<sequence length="428" mass="48364">MSSPFPTVNGVPVVMLPPKGYVVNFDHPVRRHVMEAYVISGIGIALALLFFFQFLYVKLWVMRRPDGETACLVVAWIFSIAIQVVSLCEWLAEYPPWEMERKLTSHRLNIGNKLAFISPILYAVCTAFSKMALALFYRRLSPHRWWKWCVYGVFSLVAGYNLAILLVIVFGCAPFKKSWDFTILEGTCVDRPAVYICTAGLGIFSDLILLVMPLPMIRRLQVPRRQKAGLVVLFVIGSATLVTSVVRLVLLVPSVHDTDYTWVLSSAVIWVCIEANLLIICASLTTLRRFFIHVAPKFIGERGTSAAPLNSTKGTRQHPFQTIGSVRRNRSKKDKLNVHIEDPGFDLKTIVQAQPVTTEVTTYETDEQPKEMIRNLRRQESVNKFGKAAVITQMWDPPGDSDDEERAIVQTTTVTVVYGPRDERDEIN</sequence>
<evidence type="ECO:0000256" key="4">
    <source>
        <dbReference type="ARBA" id="ARBA00023136"/>
    </source>
</evidence>
<dbReference type="Proteomes" id="UP000605986">
    <property type="component" value="Unassembled WGS sequence"/>
</dbReference>
<evidence type="ECO:0000256" key="3">
    <source>
        <dbReference type="ARBA" id="ARBA00022989"/>
    </source>
</evidence>
<dbReference type="EMBL" id="JAADJG010000138">
    <property type="protein sequence ID" value="KAF4454022.1"/>
    <property type="molecule type" value="Genomic_DNA"/>
</dbReference>
<name>A0A8H4PAR9_9HYPO</name>
<dbReference type="GO" id="GO:0016020">
    <property type="term" value="C:membrane"/>
    <property type="evidence" value="ECO:0007669"/>
    <property type="project" value="UniProtKB-SubCell"/>
</dbReference>
<keyword evidence="9" id="KW-1185">Reference proteome</keyword>
<comment type="similarity">
    <text evidence="5">Belongs to the SAT4 family.</text>
</comment>
<keyword evidence="3 6" id="KW-1133">Transmembrane helix</keyword>
<accession>A0A8H4PAR9</accession>
<evidence type="ECO:0000256" key="1">
    <source>
        <dbReference type="ARBA" id="ARBA00004141"/>
    </source>
</evidence>
<reference evidence="8" key="1">
    <citation type="submission" date="2020-01" db="EMBL/GenBank/DDBJ databases">
        <title>Identification and distribution of gene clusters putatively required for synthesis of sphingolipid metabolism inhibitors in phylogenetically diverse species of the filamentous fungus Fusarium.</title>
        <authorList>
            <person name="Kim H.-S."/>
            <person name="Busman M."/>
            <person name="Brown D.W."/>
            <person name="Divon H."/>
            <person name="Uhlig S."/>
            <person name="Proctor R.H."/>
        </authorList>
    </citation>
    <scope>NUCLEOTIDE SEQUENCE</scope>
    <source>
        <strain evidence="8">NRRL 53441</strain>
    </source>
</reference>
<dbReference type="OrthoDB" id="5401779at2759"/>
<feature type="transmembrane region" description="Helical" evidence="6">
    <location>
        <begin position="148"/>
        <end position="173"/>
    </location>
</feature>
<feature type="transmembrane region" description="Helical" evidence="6">
    <location>
        <begin position="69"/>
        <end position="92"/>
    </location>
</feature>
<dbReference type="InterPro" id="IPR049326">
    <property type="entry name" value="Rhodopsin_dom_fungi"/>
</dbReference>
<evidence type="ECO:0000313" key="9">
    <source>
        <dbReference type="Proteomes" id="UP000605986"/>
    </source>
</evidence>
<feature type="transmembrane region" description="Helical" evidence="6">
    <location>
        <begin position="228"/>
        <end position="250"/>
    </location>
</feature>
<comment type="caution">
    <text evidence="8">The sequence shown here is derived from an EMBL/GenBank/DDBJ whole genome shotgun (WGS) entry which is preliminary data.</text>
</comment>
<evidence type="ECO:0000259" key="7">
    <source>
        <dbReference type="Pfam" id="PF20684"/>
    </source>
</evidence>
<protein>
    <recommendedName>
        <fullName evidence="7">Rhodopsin domain-containing protein</fullName>
    </recommendedName>
</protein>
<dbReference type="PANTHER" id="PTHR33048">
    <property type="entry name" value="PTH11-LIKE INTEGRAL MEMBRANE PROTEIN (AFU_ORTHOLOGUE AFUA_5G11245)"/>
    <property type="match status" value="1"/>
</dbReference>
<feature type="transmembrane region" description="Helical" evidence="6">
    <location>
        <begin position="193"/>
        <end position="216"/>
    </location>
</feature>
<keyword evidence="4 6" id="KW-0472">Membrane</keyword>